<keyword evidence="2" id="KW-1185">Reference proteome</keyword>
<evidence type="ECO:0000313" key="1">
    <source>
        <dbReference type="EMBL" id="KAH7928445.1"/>
    </source>
</evidence>
<gene>
    <name evidence="1" type="ORF">BV22DRAFT_1126573</name>
</gene>
<dbReference type="Proteomes" id="UP000790709">
    <property type="component" value="Unassembled WGS sequence"/>
</dbReference>
<protein>
    <submittedName>
        <fullName evidence="1">Uncharacterized protein</fullName>
    </submittedName>
</protein>
<name>A0ACB8BTF5_9AGAM</name>
<dbReference type="EMBL" id="MU266353">
    <property type="protein sequence ID" value="KAH7928445.1"/>
    <property type="molecule type" value="Genomic_DNA"/>
</dbReference>
<organism evidence="1 2">
    <name type="scientific">Leucogyrophana mollusca</name>
    <dbReference type="NCBI Taxonomy" id="85980"/>
    <lineage>
        <taxon>Eukaryota</taxon>
        <taxon>Fungi</taxon>
        <taxon>Dikarya</taxon>
        <taxon>Basidiomycota</taxon>
        <taxon>Agaricomycotina</taxon>
        <taxon>Agaricomycetes</taxon>
        <taxon>Agaricomycetidae</taxon>
        <taxon>Boletales</taxon>
        <taxon>Boletales incertae sedis</taxon>
        <taxon>Leucogyrophana</taxon>
    </lineage>
</organism>
<reference evidence="1" key="1">
    <citation type="journal article" date="2021" name="New Phytol.">
        <title>Evolutionary innovations through gain and loss of genes in the ectomycorrhizal Boletales.</title>
        <authorList>
            <person name="Wu G."/>
            <person name="Miyauchi S."/>
            <person name="Morin E."/>
            <person name="Kuo A."/>
            <person name="Drula E."/>
            <person name="Varga T."/>
            <person name="Kohler A."/>
            <person name="Feng B."/>
            <person name="Cao Y."/>
            <person name="Lipzen A."/>
            <person name="Daum C."/>
            <person name="Hundley H."/>
            <person name="Pangilinan J."/>
            <person name="Johnson J."/>
            <person name="Barry K."/>
            <person name="LaButti K."/>
            <person name="Ng V."/>
            <person name="Ahrendt S."/>
            <person name="Min B."/>
            <person name="Choi I.G."/>
            <person name="Park H."/>
            <person name="Plett J.M."/>
            <person name="Magnuson J."/>
            <person name="Spatafora J.W."/>
            <person name="Nagy L.G."/>
            <person name="Henrissat B."/>
            <person name="Grigoriev I.V."/>
            <person name="Yang Z.L."/>
            <person name="Xu J."/>
            <person name="Martin F.M."/>
        </authorList>
    </citation>
    <scope>NUCLEOTIDE SEQUENCE</scope>
    <source>
        <strain evidence="1">KUC20120723A-06</strain>
    </source>
</reference>
<comment type="caution">
    <text evidence="1">The sequence shown here is derived from an EMBL/GenBank/DDBJ whole genome shotgun (WGS) entry which is preliminary data.</text>
</comment>
<proteinExistence type="predicted"/>
<evidence type="ECO:0000313" key="2">
    <source>
        <dbReference type="Proteomes" id="UP000790709"/>
    </source>
</evidence>
<accession>A0ACB8BTF5</accession>
<sequence length="494" mass="53675">MSAHHDTACEPGSIPLPTDVLILVMQTLTYEDLLALARTCKFFNALVHEFGWSAYLRLHERPSFSLHGARDKWDALSRVRYNALSDRAWSRSKFIARPLSRPWTGKLQPVLAISTSRLLVAAGSTIDVYRFTLSHGAEEAPGMLHEAEYTLRHANHTKRDITSIVFVPDNGLDHTIFVGFEDGTLERLVLPIPSPKAHTEGRIFAVLSLPQDPYAFHGDDLVESMACGGNNLLILSSMGSVSLCDLASNPLTTSSIDLQTRSWSTHLSMKSSSPYAVFGTSSATPLAVHTIANAALSAKPSALLQPRTVRKFSAVYGISGAPASSPWGCSDQIVVSGWYDGAVRVHDLRSSTRASQGDTEGPAALLPVLSLHDPWSSEPIYSVSCGGGSSSHIAAGSARHSVVAFWDVRSPSKGWSVHGPGNDPSPVYALILESSRLFGATQSRPFVYDFGPGVTEDTYPLIPLPPSRSYDASRLKKNGFGYYVTKYHHNRTQE</sequence>